<feature type="transmembrane region" description="Helical" evidence="6">
    <location>
        <begin position="306"/>
        <end position="325"/>
    </location>
</feature>
<feature type="transmembrane region" description="Helical" evidence="6">
    <location>
        <begin position="86"/>
        <end position="109"/>
    </location>
</feature>
<protein>
    <submittedName>
        <fullName evidence="7">Polysaccharide biosynthesis protein</fullName>
    </submittedName>
</protein>
<sequence>MKIISFFNSNYWLRSGSINLLQNTFTLAISFGSFYFLIRILDKADFGVWILFMSTISIMEFARVGLISKSLITYLSSASRDSHNSIITASFVINLSLTIVLALACYLFAPLFSKMWDSPQLVPLFNLYIVTFVISGFLTQYQAIEQAHLQFRGVFLSNLIRQLALLGFILYIYFEGKQTSLIALVQVMTVGALVATLVSRYFVQHTFRLSIKLDRHWIKQLLQYGKYSFGTSMTAVVSSSIDQMMIGSLVSATSAGIYNIAVRVTNMINIPTNAMATIVFPQSARRLEDFGDVGVKSLYEKSVGTVLAMLFPAIVIAYVFAGPVIHFIGDERYPESIPLLQLTLLSAFFIPFTKQFGTILESTGRVKLNFYATVISVVLNVVVNYVFIRYWGIIGAAMAMLVSYLILFTATYFILKKILGISMVAVWRYTFESYNEAYNKLMEWKREVNCSEKK</sequence>
<dbReference type="PANTHER" id="PTHR30250:SF11">
    <property type="entry name" value="O-ANTIGEN TRANSPORTER-RELATED"/>
    <property type="match status" value="1"/>
</dbReference>
<evidence type="ECO:0000256" key="4">
    <source>
        <dbReference type="ARBA" id="ARBA00022989"/>
    </source>
</evidence>
<keyword evidence="3 6" id="KW-0812">Transmembrane</keyword>
<gene>
    <name evidence="7" type="ORF">GCM10011386_22480</name>
</gene>
<proteinExistence type="predicted"/>
<dbReference type="Pfam" id="PF13440">
    <property type="entry name" value="Polysacc_synt_3"/>
    <property type="match status" value="1"/>
</dbReference>
<feature type="transmembrane region" description="Helical" evidence="6">
    <location>
        <begin position="337"/>
        <end position="356"/>
    </location>
</feature>
<feature type="transmembrane region" description="Helical" evidence="6">
    <location>
        <begin position="368"/>
        <end position="387"/>
    </location>
</feature>
<reference evidence="8" key="1">
    <citation type="journal article" date="2019" name="Int. J. Syst. Evol. Microbiol.">
        <title>The Global Catalogue of Microorganisms (GCM) 10K type strain sequencing project: providing services to taxonomists for standard genome sequencing and annotation.</title>
        <authorList>
            <consortium name="The Broad Institute Genomics Platform"/>
            <consortium name="The Broad Institute Genome Sequencing Center for Infectious Disease"/>
            <person name="Wu L."/>
            <person name="Ma J."/>
        </authorList>
    </citation>
    <scope>NUCLEOTIDE SEQUENCE [LARGE SCALE GENOMIC DNA]</scope>
    <source>
        <strain evidence="8">CGMCC 1.15342</strain>
    </source>
</reference>
<dbReference type="EMBL" id="BMIK01000006">
    <property type="protein sequence ID" value="GGC29955.1"/>
    <property type="molecule type" value="Genomic_DNA"/>
</dbReference>
<keyword evidence="4 6" id="KW-1133">Transmembrane helix</keyword>
<accession>A0ABQ1LUD1</accession>
<feature type="transmembrane region" description="Helical" evidence="6">
    <location>
        <begin position="393"/>
        <end position="415"/>
    </location>
</feature>
<comment type="subcellular location">
    <subcellularLocation>
        <location evidence="1">Cell membrane</location>
        <topology evidence="1">Multi-pass membrane protein</topology>
    </subcellularLocation>
</comment>
<dbReference type="PANTHER" id="PTHR30250">
    <property type="entry name" value="PST FAMILY PREDICTED COLANIC ACID TRANSPORTER"/>
    <property type="match status" value="1"/>
</dbReference>
<evidence type="ECO:0000256" key="6">
    <source>
        <dbReference type="SAM" id="Phobius"/>
    </source>
</evidence>
<dbReference type="CDD" id="cd13128">
    <property type="entry name" value="MATE_Wzx_like"/>
    <property type="match status" value="1"/>
</dbReference>
<comment type="caution">
    <text evidence="7">The sequence shown here is derived from an EMBL/GenBank/DDBJ whole genome shotgun (WGS) entry which is preliminary data.</text>
</comment>
<evidence type="ECO:0000313" key="7">
    <source>
        <dbReference type="EMBL" id="GGC29955.1"/>
    </source>
</evidence>
<organism evidence="7 8">
    <name type="scientific">Parapedobacter defluvii</name>
    <dbReference type="NCBI Taxonomy" id="2045106"/>
    <lineage>
        <taxon>Bacteria</taxon>
        <taxon>Pseudomonadati</taxon>
        <taxon>Bacteroidota</taxon>
        <taxon>Sphingobacteriia</taxon>
        <taxon>Sphingobacteriales</taxon>
        <taxon>Sphingobacteriaceae</taxon>
        <taxon>Parapedobacter</taxon>
    </lineage>
</organism>
<evidence type="ECO:0000256" key="5">
    <source>
        <dbReference type="ARBA" id="ARBA00023136"/>
    </source>
</evidence>
<dbReference type="Proteomes" id="UP000597338">
    <property type="component" value="Unassembled WGS sequence"/>
</dbReference>
<feature type="transmembrane region" description="Helical" evidence="6">
    <location>
        <begin position="46"/>
        <end position="66"/>
    </location>
</feature>
<dbReference type="InterPro" id="IPR050833">
    <property type="entry name" value="Poly_Biosynth_Transport"/>
</dbReference>
<keyword evidence="2" id="KW-1003">Cell membrane</keyword>
<keyword evidence="5 6" id="KW-0472">Membrane</keyword>
<evidence type="ECO:0000256" key="1">
    <source>
        <dbReference type="ARBA" id="ARBA00004651"/>
    </source>
</evidence>
<dbReference type="RefSeq" id="WP_229717531.1">
    <property type="nucleotide sequence ID" value="NZ_BMIK01000006.1"/>
</dbReference>
<evidence type="ECO:0000313" key="8">
    <source>
        <dbReference type="Proteomes" id="UP000597338"/>
    </source>
</evidence>
<evidence type="ECO:0000256" key="2">
    <source>
        <dbReference type="ARBA" id="ARBA00022475"/>
    </source>
</evidence>
<feature type="transmembrane region" description="Helical" evidence="6">
    <location>
        <begin position="180"/>
        <end position="203"/>
    </location>
</feature>
<evidence type="ECO:0000256" key="3">
    <source>
        <dbReference type="ARBA" id="ARBA00022692"/>
    </source>
</evidence>
<feature type="transmembrane region" description="Helical" evidence="6">
    <location>
        <begin position="121"/>
        <end position="141"/>
    </location>
</feature>
<feature type="transmembrane region" description="Helical" evidence="6">
    <location>
        <begin position="20"/>
        <end position="40"/>
    </location>
</feature>
<feature type="transmembrane region" description="Helical" evidence="6">
    <location>
        <begin position="153"/>
        <end position="174"/>
    </location>
</feature>
<name>A0ABQ1LUD1_9SPHI</name>
<keyword evidence="8" id="KW-1185">Reference proteome</keyword>